<dbReference type="PANTHER" id="PTHR32507:SF0">
    <property type="entry name" value="NA(+)_H(+) ANTIPORTER 2-RELATED"/>
    <property type="match status" value="1"/>
</dbReference>
<evidence type="ECO:0000256" key="6">
    <source>
        <dbReference type="ARBA" id="ARBA00022989"/>
    </source>
</evidence>
<dbReference type="Proteomes" id="UP000030012">
    <property type="component" value="Unassembled WGS sequence"/>
</dbReference>
<evidence type="ECO:0000256" key="1">
    <source>
        <dbReference type="ARBA" id="ARBA00004651"/>
    </source>
</evidence>
<feature type="transmembrane region" description="Helical" evidence="9">
    <location>
        <begin position="92"/>
        <end position="111"/>
    </location>
</feature>
<proteinExistence type="predicted"/>
<dbReference type="Pfam" id="PF00999">
    <property type="entry name" value="Na_H_Exchanger"/>
    <property type="match status" value="1"/>
</dbReference>
<dbReference type="InterPro" id="IPR038770">
    <property type="entry name" value="Na+/solute_symporter_sf"/>
</dbReference>
<evidence type="ECO:0000313" key="11">
    <source>
        <dbReference type="EMBL" id="KGM94740.1"/>
    </source>
</evidence>
<feature type="transmembrane region" description="Helical" evidence="9">
    <location>
        <begin position="233"/>
        <end position="257"/>
    </location>
</feature>
<dbReference type="PANTHER" id="PTHR32507">
    <property type="entry name" value="NA(+)/H(+) ANTIPORTER 1"/>
    <property type="match status" value="1"/>
</dbReference>
<reference evidence="11 12" key="1">
    <citation type="submission" date="2014-01" db="EMBL/GenBank/DDBJ databases">
        <title>Plasmidome dynamics in the species complex Clostridium novyi sensu lato converts strains of independent lineages into distinctly different pathogens.</title>
        <authorList>
            <person name="Skarin H."/>
            <person name="Segerman B."/>
        </authorList>
    </citation>
    <scope>NUCLEOTIDE SEQUENCE [LARGE SCALE GENOMIC DNA]</scope>
    <source>
        <strain evidence="11 12">4552</strain>
    </source>
</reference>
<feature type="transmembrane region" description="Helical" evidence="9">
    <location>
        <begin position="348"/>
        <end position="371"/>
    </location>
</feature>
<evidence type="ECO:0000313" key="12">
    <source>
        <dbReference type="Proteomes" id="UP000030012"/>
    </source>
</evidence>
<keyword evidence="7" id="KW-0406">Ion transport</keyword>
<name>A0A0A0I523_CLONO</name>
<feature type="transmembrane region" description="Helical" evidence="9">
    <location>
        <begin position="12"/>
        <end position="29"/>
    </location>
</feature>
<comment type="subcellular location">
    <subcellularLocation>
        <location evidence="1">Cell membrane</location>
        <topology evidence="1">Multi-pass membrane protein</topology>
    </subcellularLocation>
</comment>
<dbReference type="RefSeq" id="WP_039256064.1">
    <property type="nucleotide sequence ID" value="NZ_JENJ01000061.1"/>
</dbReference>
<dbReference type="EMBL" id="JENJ01000061">
    <property type="protein sequence ID" value="KGM94740.1"/>
    <property type="molecule type" value="Genomic_DNA"/>
</dbReference>
<gene>
    <name evidence="11" type="ORF">Z968_11080</name>
</gene>
<evidence type="ECO:0000256" key="3">
    <source>
        <dbReference type="ARBA" id="ARBA00022449"/>
    </source>
</evidence>
<keyword evidence="6 9" id="KW-1133">Transmembrane helix</keyword>
<accession>A0A0A0I523</accession>
<comment type="caution">
    <text evidence="11">The sequence shown here is derived from an EMBL/GenBank/DDBJ whole genome shotgun (WGS) entry which is preliminary data.</text>
</comment>
<dbReference type="AlphaFoldDB" id="A0A0A0I523"/>
<evidence type="ECO:0000256" key="9">
    <source>
        <dbReference type="SAM" id="Phobius"/>
    </source>
</evidence>
<keyword evidence="3" id="KW-0050">Antiport</keyword>
<dbReference type="GO" id="GO:1902600">
    <property type="term" value="P:proton transmembrane transport"/>
    <property type="evidence" value="ECO:0007669"/>
    <property type="project" value="InterPro"/>
</dbReference>
<evidence type="ECO:0000256" key="8">
    <source>
        <dbReference type="ARBA" id="ARBA00023136"/>
    </source>
</evidence>
<feature type="transmembrane region" description="Helical" evidence="9">
    <location>
        <begin position="310"/>
        <end position="336"/>
    </location>
</feature>
<dbReference type="InterPro" id="IPR006153">
    <property type="entry name" value="Cation/H_exchanger_TM"/>
</dbReference>
<dbReference type="OrthoDB" id="1757035at2"/>
<keyword evidence="4" id="KW-1003">Cell membrane</keyword>
<keyword evidence="5 9" id="KW-0812">Transmembrane</keyword>
<organism evidence="11 12">
    <name type="scientific">Clostridium novyi A str. 4552</name>
    <dbReference type="NCBI Taxonomy" id="1444289"/>
    <lineage>
        <taxon>Bacteria</taxon>
        <taxon>Bacillati</taxon>
        <taxon>Bacillota</taxon>
        <taxon>Clostridia</taxon>
        <taxon>Eubacteriales</taxon>
        <taxon>Clostridiaceae</taxon>
        <taxon>Clostridium</taxon>
    </lineage>
</organism>
<keyword evidence="2" id="KW-0813">Transport</keyword>
<evidence type="ECO:0000256" key="2">
    <source>
        <dbReference type="ARBA" id="ARBA00022448"/>
    </source>
</evidence>
<keyword evidence="8 9" id="KW-0472">Membrane</keyword>
<feature type="transmembrane region" description="Helical" evidence="9">
    <location>
        <begin position="194"/>
        <end position="213"/>
    </location>
</feature>
<evidence type="ECO:0000256" key="7">
    <source>
        <dbReference type="ARBA" id="ARBA00023065"/>
    </source>
</evidence>
<evidence type="ECO:0000259" key="10">
    <source>
        <dbReference type="Pfam" id="PF00999"/>
    </source>
</evidence>
<feature type="domain" description="Cation/H+ exchanger transmembrane" evidence="10">
    <location>
        <begin position="24"/>
        <end position="400"/>
    </location>
</feature>
<dbReference type="Gene3D" id="1.20.1530.20">
    <property type="match status" value="1"/>
</dbReference>
<feature type="transmembrane region" description="Helical" evidence="9">
    <location>
        <begin position="63"/>
        <end position="80"/>
    </location>
</feature>
<dbReference type="GO" id="GO:0015297">
    <property type="term" value="F:antiporter activity"/>
    <property type="evidence" value="ECO:0007669"/>
    <property type="project" value="UniProtKB-KW"/>
</dbReference>
<feature type="transmembrane region" description="Helical" evidence="9">
    <location>
        <begin position="123"/>
        <end position="145"/>
    </location>
</feature>
<feature type="transmembrane region" description="Helical" evidence="9">
    <location>
        <begin position="285"/>
        <end position="304"/>
    </location>
</feature>
<feature type="transmembrane region" description="Helical" evidence="9">
    <location>
        <begin position="38"/>
        <end position="57"/>
    </location>
</feature>
<evidence type="ECO:0000256" key="4">
    <source>
        <dbReference type="ARBA" id="ARBA00022475"/>
    </source>
</evidence>
<sequence length="409" mass="44447">MQSTTVILTEKFLKLLVLVILSGVISAKISQKIKLPDVVLFILSGVILGPHVFNLINIDKYPLGNQLILTIGAAYILYDGGREIELKVLNKVKVSVLLLATVGVAISTGITGYFASKIFHIDIMYALLVGAIIASTDPSVLVPLFKNMNISSKLKQTIISESAFNDAAGAIITFSIIGALGGQAVSIGASLLELVKSAGGGILVGAIIGYITTKLISKGRFGYLQEFSSETSLAAVMAAYIIAEHFGFSGFMAVFILGMICGNKKMLNCHVPEEYYITNSRFKEVLTIILRMMIFVLLGTHIQFDILAQYWKGALLVVFVLIFISRPISVFVSVLLDRKAKWTFKEILYLMWIRETGVIPAALAGMLVSIKFPHSDIISSVTFSTIIITLTLQASTSKLLARILKLESN</sequence>
<protein>
    <submittedName>
        <fullName evidence="11">Sodium:proton antiporter</fullName>
    </submittedName>
</protein>
<dbReference type="GO" id="GO:0005886">
    <property type="term" value="C:plasma membrane"/>
    <property type="evidence" value="ECO:0007669"/>
    <property type="project" value="UniProtKB-SubCell"/>
</dbReference>
<evidence type="ECO:0000256" key="5">
    <source>
        <dbReference type="ARBA" id="ARBA00022692"/>
    </source>
</evidence>